<sequence length="387" mass="45031">MTLFILGLVLRLFLSTQIYSGDVNNHVSWGRDILSLGPAGIYQREFMSRYGTLTPTYPPVTLFFFTLSQGLFDTVSRTAWNLNLKYPLFPSQIIWWLQDQDTQPAFHKIWAMTADIGLAWLVYTATKKRWLAALILFNPAIFYNSASWGQIESVPVFFLVAAFLTRRPFLSAVSFTLALLTKQSSIIFIPLYVLFFYRRFGIAQSLESAAVGLIMFLLAFLPFATPPLATYWHIIQTGSGSDYVVDHAFNFWALTMGLGKIPDANYRLWGYVLFAALLLFVFTRKRFSVFPIAALITMSAFFFLTRMHERYLLPALVFLVFWLARDRRLLPAFIYLSLFHWLNLYHNWWYPRWPILVTWLSSTLNIQLLILLALASFIWLSWRYAKR</sequence>
<keyword evidence="1" id="KW-0472">Membrane</keyword>
<feature type="transmembrane region" description="Helical" evidence="1">
    <location>
        <begin position="266"/>
        <end position="282"/>
    </location>
</feature>
<proteinExistence type="predicted"/>
<dbReference type="AlphaFoldDB" id="A0A0G1RMA4"/>
<evidence type="ECO:0000256" key="1">
    <source>
        <dbReference type="SAM" id="Phobius"/>
    </source>
</evidence>
<name>A0A0G1RMA4_9BACT</name>
<feature type="transmembrane region" description="Helical" evidence="1">
    <location>
        <begin position="356"/>
        <end position="382"/>
    </location>
</feature>
<keyword evidence="1" id="KW-1133">Transmembrane helix</keyword>
<keyword evidence="1" id="KW-0812">Transmembrane</keyword>
<feature type="transmembrane region" description="Helical" evidence="1">
    <location>
        <begin position="169"/>
        <end position="197"/>
    </location>
</feature>
<dbReference type="STRING" id="1618358.UX80_C0002G0014"/>
<organism evidence="2 3">
    <name type="scientific">Candidatus Amesbacteria bacterium GW2011_GWA2_47_11b</name>
    <dbReference type="NCBI Taxonomy" id="1618358"/>
    <lineage>
        <taxon>Bacteria</taxon>
        <taxon>Candidatus Amesiibacteriota</taxon>
    </lineage>
</organism>
<evidence type="ECO:0000313" key="2">
    <source>
        <dbReference type="EMBL" id="KKU58479.1"/>
    </source>
</evidence>
<reference evidence="2 3" key="1">
    <citation type="journal article" date="2015" name="Nature">
        <title>rRNA introns, odd ribosomes, and small enigmatic genomes across a large radiation of phyla.</title>
        <authorList>
            <person name="Brown C.T."/>
            <person name="Hug L.A."/>
            <person name="Thomas B.C."/>
            <person name="Sharon I."/>
            <person name="Castelle C.J."/>
            <person name="Singh A."/>
            <person name="Wilkins M.J."/>
            <person name="Williams K.H."/>
            <person name="Banfield J.F."/>
        </authorList>
    </citation>
    <scope>NUCLEOTIDE SEQUENCE [LARGE SCALE GENOMIC DNA]</scope>
</reference>
<feature type="transmembrane region" description="Helical" evidence="1">
    <location>
        <begin position="310"/>
        <end position="325"/>
    </location>
</feature>
<gene>
    <name evidence="2" type="ORF">UX80_C0002G0014</name>
</gene>
<comment type="caution">
    <text evidence="2">The sequence shown here is derived from an EMBL/GenBank/DDBJ whole genome shotgun (WGS) entry which is preliminary data.</text>
</comment>
<protein>
    <submittedName>
        <fullName evidence="2">Uncharacterized protein</fullName>
    </submittedName>
</protein>
<feature type="transmembrane region" description="Helical" evidence="1">
    <location>
        <begin position="209"/>
        <end position="234"/>
    </location>
</feature>
<accession>A0A0G1RMA4</accession>
<evidence type="ECO:0000313" key="3">
    <source>
        <dbReference type="Proteomes" id="UP000034307"/>
    </source>
</evidence>
<dbReference type="Proteomes" id="UP000034307">
    <property type="component" value="Unassembled WGS sequence"/>
</dbReference>
<dbReference type="EMBL" id="LCNO01000002">
    <property type="protein sequence ID" value="KKU58479.1"/>
    <property type="molecule type" value="Genomic_DNA"/>
</dbReference>
<feature type="transmembrane region" description="Helical" evidence="1">
    <location>
        <begin position="287"/>
        <end position="304"/>
    </location>
</feature>
<feature type="transmembrane region" description="Helical" evidence="1">
    <location>
        <begin position="332"/>
        <end position="350"/>
    </location>
</feature>